<gene>
    <name evidence="3" type="ORF">BS47DRAFT_260000</name>
</gene>
<keyword evidence="2" id="KW-1133">Transmembrane helix</keyword>
<evidence type="ECO:0000256" key="2">
    <source>
        <dbReference type="SAM" id="Phobius"/>
    </source>
</evidence>
<name>A0A9P6B6N6_9AGAM</name>
<evidence type="ECO:0000313" key="3">
    <source>
        <dbReference type="EMBL" id="KAF9518510.1"/>
    </source>
</evidence>
<organism evidence="3 4">
    <name type="scientific">Hydnum rufescens UP504</name>
    <dbReference type="NCBI Taxonomy" id="1448309"/>
    <lineage>
        <taxon>Eukaryota</taxon>
        <taxon>Fungi</taxon>
        <taxon>Dikarya</taxon>
        <taxon>Basidiomycota</taxon>
        <taxon>Agaricomycotina</taxon>
        <taxon>Agaricomycetes</taxon>
        <taxon>Cantharellales</taxon>
        <taxon>Hydnaceae</taxon>
        <taxon>Hydnum</taxon>
    </lineage>
</organism>
<evidence type="ECO:0000256" key="1">
    <source>
        <dbReference type="SAM" id="MobiDB-lite"/>
    </source>
</evidence>
<keyword evidence="4" id="KW-1185">Reference proteome</keyword>
<dbReference type="OrthoDB" id="442352at2759"/>
<dbReference type="Proteomes" id="UP000886523">
    <property type="component" value="Unassembled WGS sequence"/>
</dbReference>
<keyword evidence="2" id="KW-0812">Transmembrane</keyword>
<accession>A0A9P6B6N6</accession>
<sequence length="259" mass="28006">MYYQLIPMSCCRPCLLKSHKSGIGKGIKSHLIYTVNVIIPGPFTAAILFSFLTYFVFASSTLIPRSIDFGSGGHDGGGNDQMDLRSALIDKPRAIFGCTLLSVAPSILLAMSATGLHIGVYAIAVPEPTITLVREAIHDYMLHSRRRDQGAKARATTSSAATALTRTWTGKRTVSDGFVPTHPSKEDVQTPIDTFRSCNPDETPGSSTRIDHNHDVLRNTTACHRILSLGPAPLPSYPPTIELHSFSSGYASSQMCSQL</sequence>
<proteinExistence type="predicted"/>
<comment type="caution">
    <text evidence="3">The sequence shown here is derived from an EMBL/GenBank/DDBJ whole genome shotgun (WGS) entry which is preliminary data.</text>
</comment>
<evidence type="ECO:0000313" key="4">
    <source>
        <dbReference type="Proteomes" id="UP000886523"/>
    </source>
</evidence>
<protein>
    <submittedName>
        <fullName evidence="3">Uncharacterized protein</fullName>
    </submittedName>
</protein>
<feature type="region of interest" description="Disordered" evidence="1">
    <location>
        <begin position="174"/>
        <end position="209"/>
    </location>
</feature>
<dbReference type="AlphaFoldDB" id="A0A9P6B6N6"/>
<keyword evidence="2" id="KW-0472">Membrane</keyword>
<dbReference type="EMBL" id="MU128924">
    <property type="protein sequence ID" value="KAF9518510.1"/>
    <property type="molecule type" value="Genomic_DNA"/>
</dbReference>
<feature type="transmembrane region" description="Helical" evidence="2">
    <location>
        <begin position="31"/>
        <end position="57"/>
    </location>
</feature>
<reference evidence="3" key="1">
    <citation type="journal article" date="2020" name="Nat. Commun.">
        <title>Large-scale genome sequencing of mycorrhizal fungi provides insights into the early evolution of symbiotic traits.</title>
        <authorList>
            <person name="Miyauchi S."/>
            <person name="Kiss E."/>
            <person name="Kuo A."/>
            <person name="Drula E."/>
            <person name="Kohler A."/>
            <person name="Sanchez-Garcia M."/>
            <person name="Morin E."/>
            <person name="Andreopoulos B."/>
            <person name="Barry K.W."/>
            <person name="Bonito G."/>
            <person name="Buee M."/>
            <person name="Carver A."/>
            <person name="Chen C."/>
            <person name="Cichocki N."/>
            <person name="Clum A."/>
            <person name="Culley D."/>
            <person name="Crous P.W."/>
            <person name="Fauchery L."/>
            <person name="Girlanda M."/>
            <person name="Hayes R.D."/>
            <person name="Keri Z."/>
            <person name="LaButti K."/>
            <person name="Lipzen A."/>
            <person name="Lombard V."/>
            <person name="Magnuson J."/>
            <person name="Maillard F."/>
            <person name="Murat C."/>
            <person name="Nolan M."/>
            <person name="Ohm R.A."/>
            <person name="Pangilinan J."/>
            <person name="Pereira M.F."/>
            <person name="Perotto S."/>
            <person name="Peter M."/>
            <person name="Pfister S."/>
            <person name="Riley R."/>
            <person name="Sitrit Y."/>
            <person name="Stielow J.B."/>
            <person name="Szollosi G."/>
            <person name="Zifcakova L."/>
            <person name="Stursova M."/>
            <person name="Spatafora J.W."/>
            <person name="Tedersoo L."/>
            <person name="Vaario L.M."/>
            <person name="Yamada A."/>
            <person name="Yan M."/>
            <person name="Wang P."/>
            <person name="Xu J."/>
            <person name="Bruns T."/>
            <person name="Baldrian P."/>
            <person name="Vilgalys R."/>
            <person name="Dunand C."/>
            <person name="Henrissat B."/>
            <person name="Grigoriev I.V."/>
            <person name="Hibbett D."/>
            <person name="Nagy L.G."/>
            <person name="Martin F.M."/>
        </authorList>
    </citation>
    <scope>NUCLEOTIDE SEQUENCE</scope>
    <source>
        <strain evidence="3">UP504</strain>
    </source>
</reference>